<organism evidence="1 2">
    <name type="scientific">Clostridium cadaveris</name>
    <dbReference type="NCBI Taxonomy" id="1529"/>
    <lineage>
        <taxon>Bacteria</taxon>
        <taxon>Bacillati</taxon>
        <taxon>Bacillota</taxon>
        <taxon>Clostridia</taxon>
        <taxon>Eubacteriales</taxon>
        <taxon>Clostridiaceae</taxon>
        <taxon>Clostridium</taxon>
    </lineage>
</organism>
<protein>
    <submittedName>
        <fullName evidence="1">Uncharacterized protein</fullName>
    </submittedName>
</protein>
<gene>
    <name evidence="1" type="ORF">DBY38_06555</name>
</gene>
<evidence type="ECO:0000313" key="2">
    <source>
        <dbReference type="Proteomes" id="UP000246114"/>
    </source>
</evidence>
<proteinExistence type="predicted"/>
<dbReference type="Proteomes" id="UP000246114">
    <property type="component" value="Unassembled WGS sequence"/>
</dbReference>
<name>A0A316M6F7_9CLOT</name>
<dbReference type="AlphaFoldDB" id="A0A316M6F7"/>
<dbReference type="EMBL" id="QAMZ01000030">
    <property type="protein sequence ID" value="PWL53814.1"/>
    <property type="molecule type" value="Genomic_DNA"/>
</dbReference>
<sequence length="26" mass="2909">MNSSIPLIKSFFKGISTSTNIKNFFS</sequence>
<accession>A0A316M6F7</accession>
<evidence type="ECO:0000313" key="1">
    <source>
        <dbReference type="EMBL" id="PWL53814.1"/>
    </source>
</evidence>
<comment type="caution">
    <text evidence="1">The sequence shown here is derived from an EMBL/GenBank/DDBJ whole genome shotgun (WGS) entry which is preliminary data.</text>
</comment>
<dbReference type="InterPro" id="IPR007713">
    <property type="entry name" value="TMP_rpt"/>
</dbReference>
<reference evidence="1 2" key="1">
    <citation type="submission" date="2018-03" db="EMBL/GenBank/DDBJ databases">
        <title>The uncultured portion of the human microbiome is neutrally assembled.</title>
        <authorList>
            <person name="Jeraldo P."/>
            <person name="Boardman L."/>
            <person name="White B.A."/>
            <person name="Nelson H."/>
            <person name="Goldenfeld N."/>
            <person name="Chia N."/>
        </authorList>
    </citation>
    <scope>NUCLEOTIDE SEQUENCE [LARGE SCALE GENOMIC DNA]</scope>
    <source>
        <strain evidence="1">CIM:MAG 903</strain>
    </source>
</reference>
<dbReference type="Pfam" id="PF05017">
    <property type="entry name" value="TMP"/>
    <property type="match status" value="1"/>
</dbReference>